<gene>
    <name evidence="1" type="ORF">WJ33_36950</name>
</gene>
<protein>
    <submittedName>
        <fullName evidence="1">Uncharacterized protein</fullName>
    </submittedName>
</protein>
<evidence type="ECO:0000313" key="2">
    <source>
        <dbReference type="Proteomes" id="UP000064029"/>
    </source>
</evidence>
<accession>A0A118HLK6</accession>
<reference evidence="1 2" key="1">
    <citation type="submission" date="2015-11" db="EMBL/GenBank/DDBJ databases">
        <title>Expanding the genomic diversity of Burkholderia species for the development of highly accurate diagnostics.</title>
        <authorList>
            <person name="Sahl J."/>
            <person name="Keim P."/>
            <person name="Wagner D."/>
        </authorList>
    </citation>
    <scope>NUCLEOTIDE SEQUENCE [LARGE SCALE GENOMIC DNA]</scope>
    <source>
        <strain evidence="1 2">MSMB2036</strain>
    </source>
</reference>
<sequence>MDMTCSSVSRDAEFFEPTQDRFRATMSFELSRFDPGSRCAGLMHIGTSQRCRIRRSSMLVRGTP</sequence>
<evidence type="ECO:0000313" key="1">
    <source>
        <dbReference type="EMBL" id="KVG56418.1"/>
    </source>
</evidence>
<comment type="caution">
    <text evidence="1">The sequence shown here is derived from an EMBL/GenBank/DDBJ whole genome shotgun (WGS) entry which is preliminary data.</text>
</comment>
<dbReference type="Proteomes" id="UP000064029">
    <property type="component" value="Unassembled WGS sequence"/>
</dbReference>
<organism evidence="1 2">
    <name type="scientific">Burkholderia ubonensis</name>
    <dbReference type="NCBI Taxonomy" id="101571"/>
    <lineage>
        <taxon>Bacteria</taxon>
        <taxon>Pseudomonadati</taxon>
        <taxon>Pseudomonadota</taxon>
        <taxon>Betaproteobacteria</taxon>
        <taxon>Burkholderiales</taxon>
        <taxon>Burkholderiaceae</taxon>
        <taxon>Burkholderia</taxon>
        <taxon>Burkholderia cepacia complex</taxon>
    </lineage>
</organism>
<proteinExistence type="predicted"/>
<dbReference type="EMBL" id="LOXM01000255">
    <property type="protein sequence ID" value="KVG56418.1"/>
    <property type="molecule type" value="Genomic_DNA"/>
</dbReference>
<dbReference type="AlphaFoldDB" id="A0A118HLK6"/>
<name>A0A118HLK6_9BURK</name>